<evidence type="ECO:0000313" key="2">
    <source>
        <dbReference type="Proteomes" id="UP001220610"/>
    </source>
</evidence>
<organism evidence="1 2">
    <name type="scientific">Candidatus Pseudobacter hemicellulosilyticus</name>
    <dbReference type="NCBI Taxonomy" id="3121375"/>
    <lineage>
        <taxon>Bacteria</taxon>
        <taxon>Pseudomonadati</taxon>
        <taxon>Bacteroidota</taxon>
        <taxon>Chitinophagia</taxon>
        <taxon>Chitinophagales</taxon>
        <taxon>Chitinophagaceae</taxon>
        <taxon>Pseudobacter</taxon>
    </lineage>
</organism>
<gene>
    <name evidence="1" type="ORF">P0Y53_11735</name>
</gene>
<dbReference type="EMBL" id="CP119311">
    <property type="protein sequence ID" value="WEK38167.1"/>
    <property type="molecule type" value="Genomic_DNA"/>
</dbReference>
<accession>A0AAJ6BJD3</accession>
<sequence length="139" mass="16357">MKYLVLSFIAFACWSCGSKGYTKAEDAQDAGRQFIRASLDGDIEKARFYLLKDSANLYLLNTTWKRNFYDKLSNDDRQQYRSADIRPIQIDPVSDSLVNYIYTNSYKEKDTTVISIVRMPDGDKFEWLVDLKHIHRWNH</sequence>
<reference evidence="1" key="1">
    <citation type="submission" date="2023-03" db="EMBL/GenBank/DDBJ databases">
        <title>Andean soil-derived lignocellulolytic bacterial consortium as a source of novel taxa and putative plastic-active enzymes.</title>
        <authorList>
            <person name="Diaz-Garcia L."/>
            <person name="Chuvochina M."/>
            <person name="Feuerriegel G."/>
            <person name="Bunk B."/>
            <person name="Sproer C."/>
            <person name="Streit W.R."/>
            <person name="Rodriguez L.M."/>
            <person name="Overmann J."/>
            <person name="Jimenez D.J."/>
        </authorList>
    </citation>
    <scope>NUCLEOTIDE SEQUENCE</scope>
    <source>
        <strain evidence="1">MAG 7</strain>
    </source>
</reference>
<dbReference type="Proteomes" id="UP001220610">
    <property type="component" value="Chromosome"/>
</dbReference>
<name>A0AAJ6BJD3_9BACT</name>
<protein>
    <submittedName>
        <fullName evidence="1">Uncharacterized protein</fullName>
    </submittedName>
</protein>
<evidence type="ECO:0000313" key="1">
    <source>
        <dbReference type="EMBL" id="WEK38167.1"/>
    </source>
</evidence>
<dbReference type="AlphaFoldDB" id="A0AAJ6BJD3"/>
<proteinExistence type="predicted"/>